<dbReference type="AlphaFoldDB" id="A0A087TMK5"/>
<evidence type="ECO:0000313" key="1">
    <source>
        <dbReference type="EMBL" id="KFM66344.1"/>
    </source>
</evidence>
<dbReference type="OrthoDB" id="6490486at2759"/>
<accession>A0A087TMK5</accession>
<dbReference type="Proteomes" id="UP000054359">
    <property type="component" value="Unassembled WGS sequence"/>
</dbReference>
<gene>
    <name evidence="1" type="ORF">X975_01322</name>
</gene>
<proteinExistence type="predicted"/>
<sequence>MLQRSCANDCMVDCTEKGFGVRIKDCISCCTKEPDCGTSDLMKKK</sequence>
<keyword evidence="2" id="KW-1185">Reference proteome</keyword>
<organism evidence="1 2">
    <name type="scientific">Stegodyphus mimosarum</name>
    <name type="common">African social velvet spider</name>
    <dbReference type="NCBI Taxonomy" id="407821"/>
    <lineage>
        <taxon>Eukaryota</taxon>
        <taxon>Metazoa</taxon>
        <taxon>Ecdysozoa</taxon>
        <taxon>Arthropoda</taxon>
        <taxon>Chelicerata</taxon>
        <taxon>Arachnida</taxon>
        <taxon>Araneae</taxon>
        <taxon>Araneomorphae</taxon>
        <taxon>Entelegynae</taxon>
        <taxon>Eresoidea</taxon>
        <taxon>Eresidae</taxon>
        <taxon>Stegodyphus</taxon>
    </lineage>
</organism>
<feature type="non-terminal residue" evidence="1">
    <location>
        <position position="45"/>
    </location>
</feature>
<evidence type="ECO:0000313" key="2">
    <source>
        <dbReference type="Proteomes" id="UP000054359"/>
    </source>
</evidence>
<reference evidence="1 2" key="1">
    <citation type="submission" date="2013-11" db="EMBL/GenBank/DDBJ databases">
        <title>Genome sequencing of Stegodyphus mimosarum.</title>
        <authorList>
            <person name="Bechsgaard J."/>
        </authorList>
    </citation>
    <scope>NUCLEOTIDE SEQUENCE [LARGE SCALE GENOMIC DNA]</scope>
</reference>
<dbReference type="EMBL" id="KK115910">
    <property type="protein sequence ID" value="KFM66344.1"/>
    <property type="molecule type" value="Genomic_DNA"/>
</dbReference>
<name>A0A087TMK5_STEMI</name>
<protein>
    <submittedName>
        <fullName evidence="1">Uncharacterized protein</fullName>
    </submittedName>
</protein>